<dbReference type="PANTHER" id="PTHR42648:SF27">
    <property type="entry name" value="RNA-DIRECTED DNA POLYMERASE"/>
    <property type="match status" value="1"/>
</dbReference>
<proteinExistence type="predicted"/>
<feature type="region of interest" description="Disordered" evidence="1">
    <location>
        <begin position="110"/>
        <end position="133"/>
    </location>
</feature>
<dbReference type="InterPro" id="IPR039537">
    <property type="entry name" value="Retrotran_Ty1/copia-like"/>
</dbReference>
<evidence type="ECO:0000313" key="2">
    <source>
        <dbReference type="EMBL" id="KAJ9544673.1"/>
    </source>
</evidence>
<dbReference type="Proteomes" id="UP001172457">
    <property type="component" value="Chromosome 6"/>
</dbReference>
<keyword evidence="3" id="KW-1185">Reference proteome</keyword>
<dbReference type="AlphaFoldDB" id="A0AA38T5H6"/>
<comment type="caution">
    <text evidence="2">The sequence shown here is derived from an EMBL/GenBank/DDBJ whole genome shotgun (WGS) entry which is preliminary data.</text>
</comment>
<protein>
    <submittedName>
        <fullName evidence="2">Uncharacterized protein</fullName>
    </submittedName>
</protein>
<evidence type="ECO:0000256" key="1">
    <source>
        <dbReference type="SAM" id="MobiDB-lite"/>
    </source>
</evidence>
<dbReference type="InterPro" id="IPR012337">
    <property type="entry name" value="RNaseH-like_sf"/>
</dbReference>
<dbReference type="EMBL" id="JARYMX010000006">
    <property type="protein sequence ID" value="KAJ9544673.1"/>
    <property type="molecule type" value="Genomic_DNA"/>
</dbReference>
<name>A0AA38T5H6_9ASTR</name>
<dbReference type="GO" id="GO:0003676">
    <property type="term" value="F:nucleic acid binding"/>
    <property type="evidence" value="ECO:0007669"/>
    <property type="project" value="InterPro"/>
</dbReference>
<organism evidence="2 3">
    <name type="scientific">Centaurea solstitialis</name>
    <name type="common">yellow star-thistle</name>
    <dbReference type="NCBI Taxonomy" id="347529"/>
    <lineage>
        <taxon>Eukaryota</taxon>
        <taxon>Viridiplantae</taxon>
        <taxon>Streptophyta</taxon>
        <taxon>Embryophyta</taxon>
        <taxon>Tracheophyta</taxon>
        <taxon>Spermatophyta</taxon>
        <taxon>Magnoliopsida</taxon>
        <taxon>eudicotyledons</taxon>
        <taxon>Gunneridae</taxon>
        <taxon>Pentapetalae</taxon>
        <taxon>asterids</taxon>
        <taxon>campanulids</taxon>
        <taxon>Asterales</taxon>
        <taxon>Asteraceae</taxon>
        <taxon>Carduoideae</taxon>
        <taxon>Cardueae</taxon>
        <taxon>Centaureinae</taxon>
        <taxon>Centaurea</taxon>
    </lineage>
</organism>
<evidence type="ECO:0000313" key="3">
    <source>
        <dbReference type="Proteomes" id="UP001172457"/>
    </source>
</evidence>
<dbReference type="PANTHER" id="PTHR42648">
    <property type="entry name" value="TRANSPOSASE, PUTATIVE-RELATED"/>
    <property type="match status" value="1"/>
</dbReference>
<gene>
    <name evidence="2" type="ORF">OSB04_024380</name>
</gene>
<sequence length="133" mass="15214">MTKQPLNKDNERANVCGPFSHEARRGYRYFITFTDDFSRYGYVYLIRYKSEAFEKFKEFQNEVQNELDRKIKFLRRLVAGEGRRRRLVEGSPTMLFWAVATTVIRRRGGGGSGELAEGGGGAAELAGEGRLHQ</sequence>
<dbReference type="InterPro" id="IPR036397">
    <property type="entry name" value="RNaseH_sf"/>
</dbReference>
<accession>A0AA38T5H6</accession>
<feature type="compositionally biased region" description="Gly residues" evidence="1">
    <location>
        <begin position="110"/>
        <end position="122"/>
    </location>
</feature>
<dbReference type="Gene3D" id="3.30.420.10">
    <property type="entry name" value="Ribonuclease H-like superfamily/Ribonuclease H"/>
    <property type="match status" value="1"/>
</dbReference>
<reference evidence="2" key="1">
    <citation type="submission" date="2023-03" db="EMBL/GenBank/DDBJ databases">
        <title>Chromosome-scale reference genome and RAD-based genetic map of yellow starthistle (Centaurea solstitialis) reveal putative structural variation and QTLs associated with invader traits.</title>
        <authorList>
            <person name="Reatini B."/>
            <person name="Cang F.A."/>
            <person name="Jiang Q."/>
            <person name="Mckibben M.T.W."/>
            <person name="Barker M.S."/>
            <person name="Rieseberg L.H."/>
            <person name="Dlugosch K.M."/>
        </authorList>
    </citation>
    <scope>NUCLEOTIDE SEQUENCE</scope>
    <source>
        <strain evidence="2">CAN-66</strain>
        <tissue evidence="2">Leaf</tissue>
    </source>
</reference>
<dbReference type="SUPFAM" id="SSF53098">
    <property type="entry name" value="Ribonuclease H-like"/>
    <property type="match status" value="1"/>
</dbReference>